<reference evidence="11" key="2">
    <citation type="journal article" date="2018" name="Plant J.">
        <title>The Sorghum bicolor reference genome: improved assembly, gene annotations, a transcriptome atlas, and signatures of genome organization.</title>
        <authorList>
            <person name="McCormick R.F."/>
            <person name="Truong S.K."/>
            <person name="Sreedasyam A."/>
            <person name="Jenkins J."/>
            <person name="Shu S."/>
            <person name="Sims D."/>
            <person name="Kennedy M."/>
            <person name="Amirebrahimi M."/>
            <person name="Weers B.D."/>
            <person name="McKinley B."/>
            <person name="Mattison A."/>
            <person name="Morishige D.T."/>
            <person name="Grimwood J."/>
            <person name="Schmutz J."/>
            <person name="Mullet J.E."/>
        </authorList>
    </citation>
    <scope>NUCLEOTIDE SEQUENCE [LARGE SCALE GENOMIC DNA]</scope>
    <source>
        <strain evidence="11">cv. BTx623</strain>
    </source>
</reference>
<reference evidence="10 11" key="1">
    <citation type="journal article" date="2009" name="Nature">
        <title>The Sorghum bicolor genome and the diversification of grasses.</title>
        <authorList>
            <person name="Paterson A.H."/>
            <person name="Bowers J.E."/>
            <person name="Bruggmann R."/>
            <person name="Dubchak I."/>
            <person name="Grimwood J."/>
            <person name="Gundlach H."/>
            <person name="Haberer G."/>
            <person name="Hellsten U."/>
            <person name="Mitros T."/>
            <person name="Poliakov A."/>
            <person name="Schmutz J."/>
            <person name="Spannagl M."/>
            <person name="Tang H."/>
            <person name="Wang X."/>
            <person name="Wicker T."/>
            <person name="Bharti A.K."/>
            <person name="Chapman J."/>
            <person name="Feltus F.A."/>
            <person name="Gowik U."/>
            <person name="Grigoriev I.V."/>
            <person name="Lyons E."/>
            <person name="Maher C.A."/>
            <person name="Martis M."/>
            <person name="Narechania A."/>
            <person name="Otillar R.P."/>
            <person name="Penning B.W."/>
            <person name="Salamov A.A."/>
            <person name="Wang Y."/>
            <person name="Zhang L."/>
            <person name="Carpita N.C."/>
            <person name="Freeling M."/>
            <person name="Gingle A.R."/>
            <person name="Hash C.T."/>
            <person name="Keller B."/>
            <person name="Klein P."/>
            <person name="Kresovich S."/>
            <person name="McCann M.C."/>
            <person name="Ming R."/>
            <person name="Peterson D.G."/>
            <person name="Mehboob-ur-Rahman"/>
            <person name="Ware D."/>
            <person name="Westhoff P."/>
            <person name="Mayer K.F."/>
            <person name="Messing J."/>
            <person name="Rokhsar D.S."/>
        </authorList>
    </citation>
    <scope>NUCLEOTIDE SEQUENCE [LARGE SCALE GENOMIC DNA]</scope>
    <source>
        <strain evidence="11">cv. BTx623</strain>
    </source>
</reference>
<feature type="domain" description="DOG1" evidence="9">
    <location>
        <begin position="112"/>
        <end position="329"/>
    </location>
</feature>
<evidence type="ECO:0000256" key="5">
    <source>
        <dbReference type="ARBA" id="ARBA00023163"/>
    </source>
</evidence>
<dbReference type="Pfam" id="PF00170">
    <property type="entry name" value="bZIP_1"/>
    <property type="match status" value="1"/>
</dbReference>
<dbReference type="InterPro" id="IPR004827">
    <property type="entry name" value="bZIP"/>
</dbReference>
<dbReference type="InParanoid" id="A0A1B6P931"/>
<keyword evidence="11" id="KW-1185">Reference proteome</keyword>
<dbReference type="eggNOG" id="ENOG502QU32">
    <property type="taxonomic scope" value="Eukaryota"/>
</dbReference>
<protein>
    <recommendedName>
        <fullName evidence="12">DOG1 domain-containing protein</fullName>
    </recommendedName>
</protein>
<dbReference type="InterPro" id="IPR025422">
    <property type="entry name" value="TGA_domain"/>
</dbReference>
<dbReference type="PANTHER" id="PTHR45693">
    <property type="entry name" value="TRANSCRIPTION FACTOR TGA9"/>
    <property type="match status" value="1"/>
</dbReference>
<evidence type="ECO:0000256" key="1">
    <source>
        <dbReference type="ARBA" id="ARBA00004123"/>
    </source>
</evidence>
<dbReference type="Gene3D" id="1.20.5.170">
    <property type="match status" value="1"/>
</dbReference>
<keyword evidence="5" id="KW-0804">Transcription</keyword>
<evidence type="ECO:0000259" key="9">
    <source>
        <dbReference type="PROSITE" id="PS51806"/>
    </source>
</evidence>
<keyword evidence="3" id="KW-0805">Transcription regulation</keyword>
<dbReference type="Pfam" id="PF14144">
    <property type="entry name" value="DOG1"/>
    <property type="match status" value="1"/>
</dbReference>
<dbReference type="PROSITE" id="PS00036">
    <property type="entry name" value="BZIP_BASIC"/>
    <property type="match status" value="1"/>
</dbReference>
<dbReference type="InterPro" id="IPR046347">
    <property type="entry name" value="bZIP_sf"/>
</dbReference>
<dbReference type="Proteomes" id="UP000000768">
    <property type="component" value="Chromosome 9"/>
</dbReference>
<dbReference type="EMBL" id="CM000768">
    <property type="protein sequence ID" value="KXG22247.1"/>
    <property type="molecule type" value="Genomic_DNA"/>
</dbReference>
<comment type="subcellular location">
    <subcellularLocation>
        <location evidence="1">Nucleus</location>
    </subcellularLocation>
</comment>
<evidence type="ECO:0000256" key="4">
    <source>
        <dbReference type="ARBA" id="ARBA00023125"/>
    </source>
</evidence>
<evidence type="ECO:0000256" key="6">
    <source>
        <dbReference type="ARBA" id="ARBA00023242"/>
    </source>
</evidence>
<keyword evidence="4" id="KW-0238">DNA-binding</keyword>
<dbReference type="GO" id="GO:0005634">
    <property type="term" value="C:nucleus"/>
    <property type="evidence" value="ECO:0007669"/>
    <property type="project" value="UniProtKB-SubCell"/>
</dbReference>
<dbReference type="GO" id="GO:0003700">
    <property type="term" value="F:DNA-binding transcription factor activity"/>
    <property type="evidence" value="ECO:0007669"/>
    <property type="project" value="InterPro"/>
</dbReference>
<dbReference type="STRING" id="4558.A0A1B6P931"/>
<organism evidence="10 11">
    <name type="scientific">Sorghum bicolor</name>
    <name type="common">Sorghum</name>
    <name type="synonym">Sorghum vulgare</name>
    <dbReference type="NCBI Taxonomy" id="4558"/>
    <lineage>
        <taxon>Eukaryota</taxon>
        <taxon>Viridiplantae</taxon>
        <taxon>Streptophyta</taxon>
        <taxon>Embryophyta</taxon>
        <taxon>Tracheophyta</taxon>
        <taxon>Spermatophyta</taxon>
        <taxon>Magnoliopsida</taxon>
        <taxon>Liliopsida</taxon>
        <taxon>Poales</taxon>
        <taxon>Poaceae</taxon>
        <taxon>PACMAD clade</taxon>
        <taxon>Panicoideae</taxon>
        <taxon>Andropogonodae</taxon>
        <taxon>Andropogoneae</taxon>
        <taxon>Sorghinae</taxon>
        <taxon>Sorghum</taxon>
    </lineage>
</organism>
<evidence type="ECO:0000256" key="2">
    <source>
        <dbReference type="ARBA" id="ARBA00007163"/>
    </source>
</evidence>
<dbReference type="PROSITE" id="PS50217">
    <property type="entry name" value="BZIP"/>
    <property type="match status" value="1"/>
</dbReference>
<name>A0A1B6P931_SORBI</name>
<dbReference type="OMA" id="IMAHYHE"/>
<dbReference type="OrthoDB" id="2015618at2759"/>
<comment type="similarity">
    <text evidence="2">Belongs to the bZIP family.</text>
</comment>
<dbReference type="PROSITE" id="PS51806">
    <property type="entry name" value="DOG1"/>
    <property type="match status" value="1"/>
</dbReference>
<evidence type="ECO:0000256" key="7">
    <source>
        <dbReference type="SAM" id="Coils"/>
    </source>
</evidence>
<evidence type="ECO:0000259" key="8">
    <source>
        <dbReference type="PROSITE" id="PS50217"/>
    </source>
</evidence>
<keyword evidence="7" id="KW-0175">Coiled coil</keyword>
<feature type="domain" description="BZIP" evidence="8">
    <location>
        <begin position="45"/>
        <end position="89"/>
    </location>
</feature>
<dbReference type="AlphaFoldDB" id="A0A1B6P931"/>
<evidence type="ECO:0000256" key="3">
    <source>
        <dbReference type="ARBA" id="ARBA00023015"/>
    </source>
</evidence>
<dbReference type="FunFam" id="1.20.5.170:FF:000019">
    <property type="entry name" value="BZIP family transcription factor"/>
    <property type="match status" value="1"/>
</dbReference>
<dbReference type="SUPFAM" id="SSF57959">
    <property type="entry name" value="Leucine zipper domain"/>
    <property type="match status" value="1"/>
</dbReference>
<keyword evidence="6" id="KW-0539">Nucleus</keyword>
<dbReference type="SMR" id="A0A1B6P931"/>
<dbReference type="GO" id="GO:0006351">
    <property type="term" value="P:DNA-templated transcription"/>
    <property type="evidence" value="ECO:0007669"/>
    <property type="project" value="InterPro"/>
</dbReference>
<dbReference type="Gramene" id="KXG22247">
    <property type="protein sequence ID" value="KXG22247"/>
    <property type="gene ID" value="SORBI_3009G180700"/>
</dbReference>
<dbReference type="SMART" id="SM00338">
    <property type="entry name" value="BRLZ"/>
    <property type="match status" value="1"/>
</dbReference>
<evidence type="ECO:0000313" key="10">
    <source>
        <dbReference type="EMBL" id="KXG22247.1"/>
    </source>
</evidence>
<dbReference type="PANTHER" id="PTHR45693:SF30">
    <property type="entry name" value="DOG1 DOMAIN-CONTAINING PROTEIN"/>
    <property type="match status" value="1"/>
</dbReference>
<gene>
    <name evidence="10" type="ORF">SORBI_3009G180700</name>
</gene>
<proteinExistence type="inferred from homology"/>
<evidence type="ECO:0000313" key="11">
    <source>
        <dbReference type="Proteomes" id="UP000000768"/>
    </source>
</evidence>
<evidence type="ECO:0008006" key="12">
    <source>
        <dbReference type="Google" id="ProtNLM"/>
    </source>
</evidence>
<feature type="coiled-coil region" evidence="7">
    <location>
        <begin position="66"/>
        <end position="93"/>
    </location>
</feature>
<sequence>MAYASPGTDTSTDLDTDEKNQMLELGQLVSLTASDSGNKSKDKLGQKALRRLAQNREAARKSRLRKKAYVEQLENSRLKLSQLEQELQRARQQGIFIPTPGDQPNSTTENGALAFDMDYARWQDDHNKQINELRAALNAHASDDDLRHMIDSIMAYYSEAFRLKRVAAKADAFHVLSGMWKTPVERCFMWFGGLRPSEILKLLASHLEPLTEQQLASIYSLQQSSEQAEEDLSQGVRALQQSVAETLASGSLCPAGSSGNAADCSGQMAVAVGKLGTLESFLQEADDLRRRILEQMQHILTTRQSARALLAISDYLSRLRALSSLWIARPRE</sequence>
<accession>A0A1B6P931</accession>
<dbReference type="GO" id="GO:0043565">
    <property type="term" value="F:sequence-specific DNA binding"/>
    <property type="evidence" value="ECO:0007669"/>
    <property type="project" value="InterPro"/>
</dbReference>